<dbReference type="PANTHER" id="PTHR15565">
    <property type="entry name" value="AATF PROTEIN APOPTOSIS ANTAGONIZING TRANSCRIPTION FACTOR"/>
    <property type="match status" value="1"/>
</dbReference>
<evidence type="ECO:0000256" key="1">
    <source>
        <dbReference type="SAM" id="MobiDB-lite"/>
    </source>
</evidence>
<sequence length="286" mass="31424">MSFLKDIEKLAQPVFQLPDLEDEDIDGTSSKAVSKTKFAADDEVSNLRKKVIALDVDNSSKYGGTKVSRDDIFDDFSGMAGLSDQPTAENEHEDYGAASGESDLDEESDIEEGKTNGIQRKGKNDDVQDRGSGEDLESEDEPSPTTSDDSEGDEDESEGEENNEHEEQQNDDEGKAVTMKDLMKNVDQDKQQRKGESVRAQSEIWEQLLYVKIKLHAALTAFNQLPRGQLAKDLLKEADEDTAKNLKLAQKNALKLVSSLLEAENLLLALSSFTKSINGGDEGNTT</sequence>
<accession>A0A3P7JJE7</accession>
<dbReference type="EMBL" id="UYYB01106669">
    <property type="protein sequence ID" value="VDM79879.1"/>
    <property type="molecule type" value="Genomic_DNA"/>
</dbReference>
<evidence type="ECO:0000313" key="4">
    <source>
        <dbReference type="Proteomes" id="UP000270094"/>
    </source>
</evidence>
<feature type="domain" description="AATF leucine zipper-containing" evidence="2">
    <location>
        <begin position="193"/>
        <end position="267"/>
    </location>
</feature>
<evidence type="ECO:0000313" key="3">
    <source>
        <dbReference type="EMBL" id="VDM79879.1"/>
    </source>
</evidence>
<organism evidence="3 4">
    <name type="scientific">Strongylus vulgaris</name>
    <name type="common">Blood worm</name>
    <dbReference type="NCBI Taxonomy" id="40348"/>
    <lineage>
        <taxon>Eukaryota</taxon>
        <taxon>Metazoa</taxon>
        <taxon>Ecdysozoa</taxon>
        <taxon>Nematoda</taxon>
        <taxon>Chromadorea</taxon>
        <taxon>Rhabditida</taxon>
        <taxon>Rhabditina</taxon>
        <taxon>Rhabditomorpha</taxon>
        <taxon>Strongyloidea</taxon>
        <taxon>Strongylidae</taxon>
        <taxon>Strongylus</taxon>
    </lineage>
</organism>
<gene>
    <name evidence="3" type="ORF">SVUK_LOCUS14877</name>
</gene>
<dbReference type="OrthoDB" id="5783963at2759"/>
<feature type="compositionally biased region" description="Acidic residues" evidence="1">
    <location>
        <begin position="134"/>
        <end position="164"/>
    </location>
</feature>
<feature type="compositionally biased region" description="Basic and acidic residues" evidence="1">
    <location>
        <begin position="122"/>
        <end position="133"/>
    </location>
</feature>
<feature type="region of interest" description="Disordered" evidence="1">
    <location>
        <begin position="59"/>
        <end position="176"/>
    </location>
</feature>
<proteinExistence type="predicted"/>
<name>A0A3P7JJE7_STRVU</name>
<dbReference type="GO" id="GO:0005730">
    <property type="term" value="C:nucleolus"/>
    <property type="evidence" value="ECO:0007669"/>
    <property type="project" value="TreeGrafter"/>
</dbReference>
<dbReference type="Pfam" id="PF13339">
    <property type="entry name" value="AATF-Che1"/>
    <property type="match status" value="1"/>
</dbReference>
<dbReference type="GO" id="GO:0006357">
    <property type="term" value="P:regulation of transcription by RNA polymerase II"/>
    <property type="evidence" value="ECO:0007669"/>
    <property type="project" value="TreeGrafter"/>
</dbReference>
<dbReference type="Proteomes" id="UP000270094">
    <property type="component" value="Unassembled WGS sequence"/>
</dbReference>
<dbReference type="InterPro" id="IPR025160">
    <property type="entry name" value="AATF"/>
</dbReference>
<keyword evidence="4" id="KW-1185">Reference proteome</keyword>
<evidence type="ECO:0000259" key="2">
    <source>
        <dbReference type="Pfam" id="PF13339"/>
    </source>
</evidence>
<protein>
    <recommendedName>
        <fullName evidence="2">AATF leucine zipper-containing domain-containing protein</fullName>
    </recommendedName>
</protein>
<feature type="compositionally biased region" description="Basic and acidic residues" evidence="1">
    <location>
        <begin position="165"/>
        <end position="175"/>
    </location>
</feature>
<reference evidence="3 4" key="1">
    <citation type="submission" date="2018-11" db="EMBL/GenBank/DDBJ databases">
        <authorList>
            <consortium name="Pathogen Informatics"/>
        </authorList>
    </citation>
    <scope>NUCLEOTIDE SEQUENCE [LARGE SCALE GENOMIC DNA]</scope>
</reference>
<dbReference type="AlphaFoldDB" id="A0A3P7JJE7"/>
<dbReference type="InterPro" id="IPR039223">
    <property type="entry name" value="AATF/Bfr2"/>
</dbReference>
<dbReference type="PANTHER" id="PTHR15565:SF0">
    <property type="entry name" value="PROTEIN AATF"/>
    <property type="match status" value="1"/>
</dbReference>